<gene>
    <name evidence="3" type="ORF">SAZU_5111</name>
</gene>
<keyword evidence="4" id="KW-1185">Reference proteome</keyword>
<dbReference type="EMBL" id="DF968328">
    <property type="protein sequence ID" value="GAP50255.1"/>
    <property type="molecule type" value="Genomic_DNA"/>
</dbReference>
<dbReference type="OrthoDB" id="9809392at2"/>
<dbReference type="PATRIC" id="fig|146537.3.peg.5374"/>
<dbReference type="InterPro" id="IPR019734">
    <property type="entry name" value="TPR_rpt"/>
</dbReference>
<accession>A0A0K8PQS6</accession>
<evidence type="ECO:0000256" key="1">
    <source>
        <dbReference type="PROSITE-ProRule" id="PRU00339"/>
    </source>
</evidence>
<feature type="region of interest" description="Disordered" evidence="2">
    <location>
        <begin position="468"/>
        <end position="495"/>
    </location>
</feature>
<name>A0A0K8PQS6_STRAJ</name>
<dbReference type="InterPro" id="IPR011990">
    <property type="entry name" value="TPR-like_helical_dom_sf"/>
</dbReference>
<dbReference type="Pfam" id="PF13414">
    <property type="entry name" value="TPR_11"/>
    <property type="match status" value="1"/>
</dbReference>
<evidence type="ECO:0000313" key="4">
    <source>
        <dbReference type="Proteomes" id="UP000053859"/>
    </source>
</evidence>
<keyword evidence="1" id="KW-0802">TPR repeat</keyword>
<dbReference type="SUPFAM" id="SSF48452">
    <property type="entry name" value="TPR-like"/>
    <property type="match status" value="1"/>
</dbReference>
<evidence type="ECO:0000313" key="3">
    <source>
        <dbReference type="EMBL" id="GAP50255.1"/>
    </source>
</evidence>
<dbReference type="Gene3D" id="1.25.40.10">
    <property type="entry name" value="Tetratricopeptide repeat domain"/>
    <property type="match status" value="1"/>
</dbReference>
<dbReference type="PROSITE" id="PS50005">
    <property type="entry name" value="TPR"/>
    <property type="match status" value="1"/>
</dbReference>
<dbReference type="SUPFAM" id="SSF51197">
    <property type="entry name" value="Clavaminate synthase-like"/>
    <property type="match status" value="1"/>
</dbReference>
<evidence type="ECO:0000256" key="2">
    <source>
        <dbReference type="SAM" id="MobiDB-lite"/>
    </source>
</evidence>
<sequence>MEPLPNTMDSSRAHLAADLLARANQHFRSGRLDEAHAGYLQLVEIAPDNHSAYNNLGRVRQEQGDPEGAVTCYREAMRIDPGLRVARRNLTTCLVELGRSDECIDLWRAEDAFDADDLAWLDRQSWLALLAHALSAAGEYARVHAAVRLGSAWYPPLSPPPPATAHPETRLTIPKLRHDIEQFRYLQRRSLLGEEFTDVIAVYEETISHLESAGVHGPTPLDATTERVIGHVYGRIVHVRNTPRVPRALSDSWNPTEVESQYLDQPPGVVVIDDFLSPEALESLRLFCLESTVWTGNRYAHGRLGAFFRDGFTCPLLLQIAEELRDSLPRVIGKRHPLRQLWAFKNENDFPADSNTHADFAAVNLNFWITPTDANLDPETGGLVVYGVDAPLHWDFATYNSRREVIEPYLRQQKATSFKIPYRQNRAILFNSDLFHGTDGLHFRSGYENRRVNITMLYGERAQDDHHRGLAHASHPGTSTAWRSRAFTHRRTSRL</sequence>
<protein>
    <submittedName>
        <fullName evidence="3">Uncharacterized protein</fullName>
    </submittedName>
</protein>
<proteinExistence type="predicted"/>
<dbReference type="RefSeq" id="WP_078945477.1">
    <property type="nucleotide sequence ID" value="NZ_DF968328.1"/>
</dbReference>
<reference evidence="3" key="1">
    <citation type="journal article" date="2015" name="Genome Announc.">
        <title>Draft Genome Sequence of Thiostrepton-Producing Streptomyces azureus ATCC 14921.</title>
        <authorList>
            <person name="Sakihara K."/>
            <person name="Maeda J."/>
            <person name="Tashiro K."/>
            <person name="Fujino Y."/>
            <person name="Kuhara S."/>
            <person name="Ohshima T."/>
            <person name="Ogata S."/>
            <person name="Doi K."/>
        </authorList>
    </citation>
    <scope>NUCLEOTIDE SEQUENCE [LARGE SCALE GENOMIC DNA]</scope>
    <source>
        <strain evidence="3">ATCC14921</strain>
    </source>
</reference>
<organism evidence="3 4">
    <name type="scientific">Streptomyces azureus</name>
    <dbReference type="NCBI Taxonomy" id="146537"/>
    <lineage>
        <taxon>Bacteria</taxon>
        <taxon>Bacillati</taxon>
        <taxon>Actinomycetota</taxon>
        <taxon>Actinomycetes</taxon>
        <taxon>Kitasatosporales</taxon>
        <taxon>Streptomycetaceae</taxon>
        <taxon>Streptomyces</taxon>
    </lineage>
</organism>
<dbReference type="SMART" id="SM00028">
    <property type="entry name" value="TPR"/>
    <property type="match status" value="2"/>
</dbReference>
<feature type="repeat" description="TPR" evidence="1">
    <location>
        <begin position="50"/>
        <end position="83"/>
    </location>
</feature>
<dbReference type="Proteomes" id="UP000053859">
    <property type="component" value="Unassembled WGS sequence"/>
</dbReference>
<dbReference type="AlphaFoldDB" id="A0A0K8PQS6"/>
<feature type="compositionally biased region" description="Basic residues" evidence="2">
    <location>
        <begin position="486"/>
        <end position="495"/>
    </location>
</feature>